<reference evidence="5" key="2">
    <citation type="submission" date="2020-10" db="EMBL/GenBank/DDBJ databases">
        <authorList>
            <person name="Cooper E.A."/>
            <person name="Brenton Z.W."/>
            <person name="Flinn B.S."/>
            <person name="Jenkins J."/>
            <person name="Shu S."/>
            <person name="Flowers D."/>
            <person name="Luo F."/>
            <person name="Wang Y."/>
            <person name="Xia P."/>
            <person name="Barry K."/>
            <person name="Daum C."/>
            <person name="Lipzen A."/>
            <person name="Yoshinaga Y."/>
            <person name="Schmutz J."/>
            <person name="Saski C."/>
            <person name="Vermerris W."/>
            <person name="Kresovich S."/>
        </authorList>
    </citation>
    <scope>NUCLEOTIDE SEQUENCE</scope>
</reference>
<dbReference type="EMBL" id="CM027683">
    <property type="protein sequence ID" value="KAG0534308.1"/>
    <property type="molecule type" value="Genomic_DNA"/>
</dbReference>
<feature type="compositionally biased region" description="Basic residues" evidence="3">
    <location>
        <begin position="57"/>
        <end position="75"/>
    </location>
</feature>
<evidence type="ECO:0000313" key="5">
    <source>
        <dbReference type="EMBL" id="KAG0534308.1"/>
    </source>
</evidence>
<sequence length="375" mass="42515">MGKSKDKKGSREAKEEKKLALGVKRKQLKRKKDRALECAVDSEPAAEHGVKEDKELARRKKIPLVKQKKKNKHANVKSNHDMEDGVVELLSGSKDPAMPKLKKKKSKKKLMESSSPAVVYESSVVTDDAGAPKLKKKKKKVKGGKSSAGITDTEEILHENQSKETQSADVNQLAALSEDVDNEEPQKSKRGKKMEVKKTGKAKKKDKHASCKDNNNNLERHVEVSTANADEIPSVDEDCSRGMKKWILEYKLKRPGLKALQERIDEFIVAHEEQQEKERKEREARAAEDGWTVVVHHKGRKKTTDAETGTAVGSVSLTAMQEKMANKKPKEVDTNFYRFQKREAHLSELAMLQSKFEQDKKRIQELRAQRKFKPY</sequence>
<evidence type="ECO:0000313" key="6">
    <source>
        <dbReference type="Proteomes" id="UP000807115"/>
    </source>
</evidence>
<dbReference type="PANTHER" id="PTHR13191:SF0">
    <property type="entry name" value="RIBOSOMAL RNA-PROCESSING PROTEIN 7 HOMOLOG A-RELATED"/>
    <property type="match status" value="1"/>
</dbReference>
<evidence type="ECO:0000256" key="3">
    <source>
        <dbReference type="SAM" id="MobiDB-lite"/>
    </source>
</evidence>
<dbReference type="Gene3D" id="6.10.250.1770">
    <property type="match status" value="1"/>
</dbReference>
<organism evidence="5 6">
    <name type="scientific">Sorghum bicolor</name>
    <name type="common">Sorghum</name>
    <name type="synonym">Sorghum vulgare</name>
    <dbReference type="NCBI Taxonomy" id="4558"/>
    <lineage>
        <taxon>Eukaryota</taxon>
        <taxon>Viridiplantae</taxon>
        <taxon>Streptophyta</taxon>
        <taxon>Embryophyta</taxon>
        <taxon>Tracheophyta</taxon>
        <taxon>Spermatophyta</taxon>
        <taxon>Magnoliopsida</taxon>
        <taxon>Liliopsida</taxon>
        <taxon>Poales</taxon>
        <taxon>Poaceae</taxon>
        <taxon>PACMAD clade</taxon>
        <taxon>Panicoideae</taxon>
        <taxon>Andropogonodae</taxon>
        <taxon>Andropogoneae</taxon>
        <taxon>Sorghinae</taxon>
        <taxon>Sorghum</taxon>
    </lineage>
</organism>
<feature type="coiled-coil region" evidence="2">
    <location>
        <begin position="257"/>
        <end position="290"/>
    </location>
</feature>
<proteinExistence type="inferred from homology"/>
<dbReference type="OrthoDB" id="5390at2759"/>
<evidence type="ECO:0000256" key="1">
    <source>
        <dbReference type="ARBA" id="ARBA00006110"/>
    </source>
</evidence>
<accession>A0A921R5M3</accession>
<name>A0A921R5M3_SORBI</name>
<feature type="compositionally biased region" description="Basic and acidic residues" evidence="3">
    <location>
        <begin position="7"/>
        <end position="19"/>
    </location>
</feature>
<dbReference type="Gramene" id="EES07322">
    <property type="protein sequence ID" value="EES07322"/>
    <property type="gene ID" value="SORBI_3004G252000"/>
</dbReference>
<dbReference type="Proteomes" id="UP000807115">
    <property type="component" value="Chromosome 4"/>
</dbReference>
<feature type="compositionally biased region" description="Basic and acidic residues" evidence="3">
    <location>
        <begin position="45"/>
        <end position="56"/>
    </location>
</feature>
<dbReference type="KEGG" id="sbi:8071739"/>
<dbReference type="OMA" id="HAMADGV"/>
<evidence type="ECO:0000259" key="4">
    <source>
        <dbReference type="Pfam" id="PF12923"/>
    </source>
</evidence>
<feature type="compositionally biased region" description="Basic residues" evidence="3">
    <location>
        <begin position="23"/>
        <end position="33"/>
    </location>
</feature>
<comment type="caution">
    <text evidence="5">The sequence shown here is derived from an EMBL/GenBank/DDBJ whole genome shotgun (WGS) entry which is preliminary data.</text>
</comment>
<dbReference type="AlphaFoldDB" id="A0A921R5M3"/>
<feature type="compositionally biased region" description="Basic residues" evidence="3">
    <location>
        <begin position="133"/>
        <end position="143"/>
    </location>
</feature>
<feature type="region of interest" description="Disordered" evidence="3">
    <location>
        <begin position="1"/>
        <end position="226"/>
    </location>
</feature>
<reference evidence="5" key="1">
    <citation type="journal article" date="2019" name="BMC Genomics">
        <title>A new reference genome for Sorghum bicolor reveals high levels of sequence similarity between sweet and grain genotypes: implications for the genetics of sugar metabolism.</title>
        <authorList>
            <person name="Cooper E.A."/>
            <person name="Brenton Z.W."/>
            <person name="Flinn B.S."/>
            <person name="Jenkins J."/>
            <person name="Shu S."/>
            <person name="Flowers D."/>
            <person name="Luo F."/>
            <person name="Wang Y."/>
            <person name="Xia P."/>
            <person name="Barry K."/>
            <person name="Daum C."/>
            <person name="Lipzen A."/>
            <person name="Yoshinaga Y."/>
            <person name="Schmutz J."/>
            <person name="Saski C."/>
            <person name="Vermerris W."/>
            <person name="Kresovich S."/>
        </authorList>
    </citation>
    <scope>NUCLEOTIDE SEQUENCE</scope>
</reference>
<dbReference type="InterPro" id="IPR024326">
    <property type="entry name" value="RRP7_C"/>
</dbReference>
<keyword evidence="2" id="KW-0175">Coiled coil</keyword>
<dbReference type="PANTHER" id="PTHR13191">
    <property type="entry name" value="RIBOSOMAL RNA PROCESSING PROTEIN 7-RELATED"/>
    <property type="match status" value="1"/>
</dbReference>
<protein>
    <recommendedName>
        <fullName evidence="4">Ribosomal RNA-processing protein 7 C-terminal domain-containing protein</fullName>
    </recommendedName>
</protein>
<dbReference type="Pfam" id="PF12923">
    <property type="entry name" value="RRP7"/>
    <property type="match status" value="1"/>
</dbReference>
<comment type="similarity">
    <text evidence="1">Belongs to the RRP7 family.</text>
</comment>
<evidence type="ECO:0000256" key="2">
    <source>
        <dbReference type="SAM" id="Coils"/>
    </source>
</evidence>
<gene>
    <name evidence="5" type="ORF">BDA96_04G268500</name>
</gene>
<dbReference type="InterPro" id="IPR040446">
    <property type="entry name" value="RRP7"/>
</dbReference>
<feature type="domain" description="Ribosomal RNA-processing protein 7 C-terminal" evidence="4">
    <location>
        <begin position="252"/>
        <end position="375"/>
    </location>
</feature>